<proteinExistence type="inferred from homology"/>
<evidence type="ECO:0000313" key="18">
    <source>
        <dbReference type="EMBL" id="WOV86136.1"/>
    </source>
</evidence>
<dbReference type="NCBIfam" id="NF000595">
    <property type="entry name" value="PRK00015.1-3"/>
    <property type="match status" value="1"/>
</dbReference>
<comment type="cofactor">
    <cofactor evidence="2">
        <name>Mg(2+)</name>
        <dbReference type="ChEBI" id="CHEBI:18420"/>
    </cofactor>
</comment>
<keyword evidence="12 14" id="KW-0378">Hydrolase</keyword>
<evidence type="ECO:0000256" key="11">
    <source>
        <dbReference type="ARBA" id="ARBA00022759"/>
    </source>
</evidence>
<dbReference type="PANTHER" id="PTHR10954">
    <property type="entry name" value="RIBONUCLEASE H2 SUBUNIT A"/>
    <property type="match status" value="1"/>
</dbReference>
<evidence type="ECO:0000256" key="5">
    <source>
        <dbReference type="ARBA" id="ARBA00007383"/>
    </source>
</evidence>
<keyword evidence="11 14" id="KW-0255">Endonuclease</keyword>
<evidence type="ECO:0000256" key="4">
    <source>
        <dbReference type="ARBA" id="ARBA00004496"/>
    </source>
</evidence>
<dbReference type="Gene3D" id="3.30.420.10">
    <property type="entry name" value="Ribonuclease H-like superfamily/Ribonuclease H"/>
    <property type="match status" value="1"/>
</dbReference>
<evidence type="ECO:0000256" key="3">
    <source>
        <dbReference type="ARBA" id="ARBA00004065"/>
    </source>
</evidence>
<evidence type="ECO:0000256" key="9">
    <source>
        <dbReference type="ARBA" id="ARBA00022722"/>
    </source>
</evidence>
<evidence type="ECO:0000256" key="8">
    <source>
        <dbReference type="ARBA" id="ARBA00022490"/>
    </source>
</evidence>
<keyword evidence="19" id="KW-1185">Reference proteome</keyword>
<evidence type="ECO:0000256" key="13">
    <source>
        <dbReference type="ARBA" id="ARBA00023211"/>
    </source>
</evidence>
<dbReference type="Proteomes" id="UP001303902">
    <property type="component" value="Chromosome"/>
</dbReference>
<dbReference type="Pfam" id="PF01351">
    <property type="entry name" value="RNase_HII"/>
    <property type="match status" value="1"/>
</dbReference>
<gene>
    <name evidence="14" type="primary">rnhB</name>
    <name evidence="18" type="ORF">QWT69_09230</name>
</gene>
<keyword evidence="9 14" id="KW-0540">Nuclease</keyword>
<comment type="subcellular location">
    <subcellularLocation>
        <location evidence="4 14">Cytoplasm</location>
    </subcellularLocation>
</comment>
<feature type="binding site" evidence="14 15">
    <location>
        <position position="75"/>
    </location>
    <ligand>
        <name>a divalent metal cation</name>
        <dbReference type="ChEBI" id="CHEBI:60240"/>
    </ligand>
</feature>
<evidence type="ECO:0000256" key="14">
    <source>
        <dbReference type="HAMAP-Rule" id="MF_00052"/>
    </source>
</evidence>
<dbReference type="InterPro" id="IPR012337">
    <property type="entry name" value="RNaseH-like_sf"/>
</dbReference>
<evidence type="ECO:0000256" key="16">
    <source>
        <dbReference type="RuleBase" id="RU003515"/>
    </source>
</evidence>
<comment type="cofactor">
    <cofactor evidence="14 15">
        <name>Mn(2+)</name>
        <dbReference type="ChEBI" id="CHEBI:29035"/>
    </cofactor>
    <cofactor evidence="14 15">
        <name>Mg(2+)</name>
        <dbReference type="ChEBI" id="CHEBI:18420"/>
    </cofactor>
    <text evidence="14 15">Manganese or magnesium. Binds 1 divalent metal ion per monomer in the absence of substrate. May bind a second metal ion after substrate binding.</text>
</comment>
<evidence type="ECO:0000256" key="10">
    <source>
        <dbReference type="ARBA" id="ARBA00022723"/>
    </source>
</evidence>
<evidence type="ECO:0000256" key="2">
    <source>
        <dbReference type="ARBA" id="ARBA00001946"/>
    </source>
</evidence>
<feature type="binding site" evidence="14 15">
    <location>
        <position position="76"/>
    </location>
    <ligand>
        <name>a divalent metal cation</name>
        <dbReference type="ChEBI" id="CHEBI:60240"/>
    </ligand>
</feature>
<keyword evidence="10 14" id="KW-0479">Metal-binding</keyword>
<dbReference type="SUPFAM" id="SSF53098">
    <property type="entry name" value="Ribonuclease H-like"/>
    <property type="match status" value="1"/>
</dbReference>
<keyword evidence="8 14" id="KW-0963">Cytoplasm</keyword>
<dbReference type="RefSeq" id="WP_317965009.1">
    <property type="nucleotide sequence ID" value="NZ_CP129118.1"/>
</dbReference>
<evidence type="ECO:0000256" key="7">
    <source>
        <dbReference type="ARBA" id="ARBA00019179"/>
    </source>
</evidence>
<dbReference type="PROSITE" id="PS51975">
    <property type="entry name" value="RNASE_H_2"/>
    <property type="match status" value="1"/>
</dbReference>
<dbReference type="EMBL" id="CP129118">
    <property type="protein sequence ID" value="WOV86136.1"/>
    <property type="molecule type" value="Genomic_DNA"/>
</dbReference>
<feature type="binding site" evidence="14 15">
    <location>
        <position position="168"/>
    </location>
    <ligand>
        <name>a divalent metal cation</name>
        <dbReference type="ChEBI" id="CHEBI:60240"/>
    </ligand>
</feature>
<reference evidence="18 19" key="1">
    <citation type="submission" date="2023-06" db="EMBL/GenBank/DDBJ databases">
        <title>Sporosarcina sp. nov., isolated from Korean tranditional fermented seafood 'Jeotgal'.</title>
        <authorList>
            <person name="Yang A.I."/>
            <person name="Shin N.-R."/>
        </authorList>
    </citation>
    <scope>NUCLEOTIDE SEQUENCE [LARGE SCALE GENOMIC DNA]</scope>
    <source>
        <strain evidence="18 19">T2O-4</strain>
    </source>
</reference>
<evidence type="ECO:0000256" key="15">
    <source>
        <dbReference type="PROSITE-ProRule" id="PRU01319"/>
    </source>
</evidence>
<comment type="similarity">
    <text evidence="5 14 16">Belongs to the RNase HII family.</text>
</comment>
<dbReference type="GO" id="GO:0004523">
    <property type="term" value="F:RNA-DNA hybrid ribonuclease activity"/>
    <property type="evidence" value="ECO:0007669"/>
    <property type="project" value="UniProtKB-EC"/>
</dbReference>
<evidence type="ECO:0000313" key="19">
    <source>
        <dbReference type="Proteomes" id="UP001303902"/>
    </source>
</evidence>
<dbReference type="NCBIfam" id="NF000594">
    <property type="entry name" value="PRK00015.1-1"/>
    <property type="match status" value="1"/>
</dbReference>
<accession>A0ABZ0L0I3</accession>
<dbReference type="InterPro" id="IPR022898">
    <property type="entry name" value="RNase_HII"/>
</dbReference>
<comment type="catalytic activity">
    <reaction evidence="1 14 15 16">
        <text>Endonucleolytic cleavage to 5'-phosphomonoester.</text>
        <dbReference type="EC" id="3.1.26.4"/>
    </reaction>
</comment>
<dbReference type="HAMAP" id="MF_00052_B">
    <property type="entry name" value="RNase_HII_B"/>
    <property type="match status" value="1"/>
</dbReference>
<organism evidence="18 19">
    <name type="scientific">Sporosarcina oncorhynchi</name>
    <dbReference type="NCBI Taxonomy" id="3056444"/>
    <lineage>
        <taxon>Bacteria</taxon>
        <taxon>Bacillati</taxon>
        <taxon>Bacillota</taxon>
        <taxon>Bacilli</taxon>
        <taxon>Bacillales</taxon>
        <taxon>Caryophanaceae</taxon>
        <taxon>Sporosarcina</taxon>
    </lineage>
</organism>
<dbReference type="InterPro" id="IPR036397">
    <property type="entry name" value="RNaseH_sf"/>
</dbReference>
<dbReference type="EC" id="3.1.26.4" evidence="6 14"/>
<dbReference type="CDD" id="cd07182">
    <property type="entry name" value="RNase_HII_bacteria_HII_like"/>
    <property type="match status" value="1"/>
</dbReference>
<keyword evidence="13 14" id="KW-0464">Manganese</keyword>
<comment type="function">
    <text evidence="3 14 16">Endonuclease that specifically degrades the RNA of RNA-DNA hybrids.</text>
</comment>
<evidence type="ECO:0000256" key="6">
    <source>
        <dbReference type="ARBA" id="ARBA00012180"/>
    </source>
</evidence>
<name>A0ABZ0L0I3_9BACL</name>
<feature type="domain" description="RNase H type-2" evidence="17">
    <location>
        <begin position="69"/>
        <end position="258"/>
    </location>
</feature>
<dbReference type="InterPro" id="IPR024567">
    <property type="entry name" value="RNase_HII/HIII_dom"/>
</dbReference>
<sequence>MKTIKEIAEALHVTTEPEQWMKQLETDERAGVQKELVRWNRNYEKRKKRQTVHEAKIAFDDRYKPFQTALLAGVDEAGRGPLAGPVVCAAVILPRDVSVLIGLDDSKQLAKSERERLALVIKRIAVSYSVHFQSAERIDSVNIYAATRESMELAVGNLSIKPDMVLADAMSLKVDCASESIIKGDAQSLAIAAASILAKTTRDDLMDELDTEFPMYHFRKNAGYGTAAHLEALNSYGPCVHHRKTFEPVKSILERGGL</sequence>
<dbReference type="PANTHER" id="PTHR10954:SF18">
    <property type="entry name" value="RIBONUCLEASE HII"/>
    <property type="match status" value="1"/>
</dbReference>
<evidence type="ECO:0000259" key="17">
    <source>
        <dbReference type="PROSITE" id="PS51975"/>
    </source>
</evidence>
<dbReference type="InterPro" id="IPR001352">
    <property type="entry name" value="RNase_HII/HIII"/>
</dbReference>
<evidence type="ECO:0000256" key="12">
    <source>
        <dbReference type="ARBA" id="ARBA00022801"/>
    </source>
</evidence>
<evidence type="ECO:0000256" key="1">
    <source>
        <dbReference type="ARBA" id="ARBA00000077"/>
    </source>
</evidence>
<protein>
    <recommendedName>
        <fullName evidence="7 14">Ribonuclease HII</fullName>
        <shortName evidence="14">RNase HII</shortName>
        <ecNumber evidence="6 14">3.1.26.4</ecNumber>
    </recommendedName>
</protein>